<organism evidence="2 3">
    <name type="scientific">Collimonas rhizosphaerae</name>
    <dbReference type="NCBI Taxonomy" id="3126357"/>
    <lineage>
        <taxon>Bacteria</taxon>
        <taxon>Pseudomonadati</taxon>
        <taxon>Pseudomonadota</taxon>
        <taxon>Betaproteobacteria</taxon>
        <taxon>Burkholderiales</taxon>
        <taxon>Oxalobacteraceae</taxon>
        <taxon>Collimonas</taxon>
    </lineage>
</organism>
<name>A0ABU9PSL7_9BURK</name>
<dbReference type="Pfam" id="PF16074">
    <property type="entry name" value="PilW"/>
    <property type="match status" value="1"/>
</dbReference>
<dbReference type="InterPro" id="IPR012902">
    <property type="entry name" value="N_methyl_site"/>
</dbReference>
<dbReference type="PROSITE" id="PS00409">
    <property type="entry name" value="PROKAR_NTER_METHYL"/>
    <property type="match status" value="1"/>
</dbReference>
<feature type="transmembrane region" description="Helical" evidence="1">
    <location>
        <begin position="21"/>
        <end position="43"/>
    </location>
</feature>
<evidence type="ECO:0000313" key="3">
    <source>
        <dbReference type="Proteomes" id="UP001495910"/>
    </source>
</evidence>
<accession>A0ABU9PSL7</accession>
<evidence type="ECO:0000256" key="1">
    <source>
        <dbReference type="SAM" id="Phobius"/>
    </source>
</evidence>
<dbReference type="Pfam" id="PF07963">
    <property type="entry name" value="N_methyl"/>
    <property type="match status" value="1"/>
</dbReference>
<dbReference type="InterPro" id="IPR032092">
    <property type="entry name" value="PilW"/>
</dbReference>
<keyword evidence="1" id="KW-0472">Membrane</keyword>
<comment type="caution">
    <text evidence="2">The sequence shown here is derived from an EMBL/GenBank/DDBJ whole genome shotgun (WGS) entry which is preliminary data.</text>
</comment>
<keyword evidence="3" id="KW-1185">Reference proteome</keyword>
<keyword evidence="1" id="KW-0812">Transmembrane</keyword>
<dbReference type="EMBL" id="JBANDC010000003">
    <property type="protein sequence ID" value="MEM4986987.1"/>
    <property type="molecule type" value="Genomic_DNA"/>
</dbReference>
<keyword evidence="1" id="KW-1133">Transmembrane helix</keyword>
<dbReference type="RefSeq" id="WP_342828616.1">
    <property type="nucleotide sequence ID" value="NZ_JBANDC010000003.1"/>
</dbReference>
<evidence type="ECO:0000313" key="2">
    <source>
        <dbReference type="EMBL" id="MEM4986987.1"/>
    </source>
</evidence>
<sequence>MTQQSQSTAPQMRRPFQHGVSLIELMVALAIGLVVSLAIFSVMSVSEARKRNTTGANDMNQNGAFALYQLDQAIRSAGTGFSQQYTLTFGCAINAMRNGKAVIPPAALPSPFDGLAANIGGAFRMAPVIIGQDPKGVLSDTLIVMAGSAGYGEMPVESTSIPTTSPSPQLHLLNTLSFSAGQQLLVAERPGAAALSPCLVETVDSSYAGPASSGVLPLGGAFYTAGTDKALTSYSSDSVALNLGSAPSFRLYGVGANNTLVGFDLLNGTVTATDQIADGVVEMQALYGVDKANNGNITWTAPTGSYAASALLDGSVNAGSLIASIKAIRIGMITRSAVEDKNAVSPATLPAMFDGTAFSYAKTLTAAEQKFRYRVLDAAIPLRNALALSN</sequence>
<dbReference type="Proteomes" id="UP001495910">
    <property type="component" value="Unassembled WGS sequence"/>
</dbReference>
<reference evidence="2 3" key="1">
    <citation type="submission" date="2024-02" db="EMBL/GenBank/DDBJ databases">
        <title>Draft genome sequence of Collimonas sp. strain H4R21, an effective mineral-weathering bacterial strain isolated from the beech rhizosphere.</title>
        <authorList>
            <person name="Morin E."/>
            <person name="Uroz S."/>
            <person name="Leveau J.H.J."/>
            <person name="Kumar R."/>
            <person name="Rey M.W."/>
            <person name="Pham J."/>
        </authorList>
    </citation>
    <scope>NUCLEOTIDE SEQUENCE [LARGE SCALE GENOMIC DNA]</scope>
    <source>
        <strain evidence="2 3">H4R21</strain>
    </source>
</reference>
<proteinExistence type="predicted"/>
<protein>
    <submittedName>
        <fullName evidence="2">PilW family protein</fullName>
    </submittedName>
</protein>
<dbReference type="NCBIfam" id="TIGR02532">
    <property type="entry name" value="IV_pilin_GFxxxE"/>
    <property type="match status" value="1"/>
</dbReference>
<gene>
    <name evidence="2" type="ORF">V8G57_06250</name>
</gene>